<dbReference type="Gramene" id="OPUNC01G14660.1">
    <property type="protein sequence ID" value="OPUNC01G14660.1"/>
    <property type="gene ID" value="OPUNC01G14660"/>
</dbReference>
<keyword evidence="2" id="KW-1185">Reference proteome</keyword>
<evidence type="ECO:0000313" key="1">
    <source>
        <dbReference type="EnsemblPlants" id="OPUNC01G14660.1"/>
    </source>
</evidence>
<sequence>MSLLQRKQRNAVLRFGATLTIRDVISRRGNMVSPGSAAQGDEPFKEEGVLDRNGLCFAGRCQQGKA</sequence>
<dbReference type="EnsemblPlants" id="OPUNC01G14660.1">
    <property type="protein sequence ID" value="OPUNC01G14660.1"/>
    <property type="gene ID" value="OPUNC01G14660"/>
</dbReference>
<dbReference type="HOGENOM" id="CLU_2835597_0_0_1"/>
<protein>
    <submittedName>
        <fullName evidence="1">Uncharacterized protein</fullName>
    </submittedName>
</protein>
<dbReference type="Proteomes" id="UP000026962">
    <property type="component" value="Chromosome 1"/>
</dbReference>
<reference evidence="1" key="1">
    <citation type="submission" date="2015-04" db="UniProtKB">
        <authorList>
            <consortium name="EnsemblPlants"/>
        </authorList>
    </citation>
    <scope>IDENTIFICATION</scope>
</reference>
<reference evidence="1" key="2">
    <citation type="submission" date="2018-05" db="EMBL/GenBank/DDBJ databases">
        <title>OpunRS2 (Oryza punctata Reference Sequence Version 2).</title>
        <authorList>
            <person name="Zhang J."/>
            <person name="Kudrna D."/>
            <person name="Lee S."/>
            <person name="Talag J."/>
            <person name="Welchert J."/>
            <person name="Wing R.A."/>
        </authorList>
    </citation>
    <scope>NUCLEOTIDE SEQUENCE [LARGE SCALE GENOMIC DNA]</scope>
</reference>
<accession>A0A0E0JIA2</accession>
<organism evidence="1">
    <name type="scientific">Oryza punctata</name>
    <name type="common">Red rice</name>
    <dbReference type="NCBI Taxonomy" id="4537"/>
    <lineage>
        <taxon>Eukaryota</taxon>
        <taxon>Viridiplantae</taxon>
        <taxon>Streptophyta</taxon>
        <taxon>Embryophyta</taxon>
        <taxon>Tracheophyta</taxon>
        <taxon>Spermatophyta</taxon>
        <taxon>Magnoliopsida</taxon>
        <taxon>Liliopsida</taxon>
        <taxon>Poales</taxon>
        <taxon>Poaceae</taxon>
        <taxon>BOP clade</taxon>
        <taxon>Oryzoideae</taxon>
        <taxon>Oryzeae</taxon>
        <taxon>Oryzinae</taxon>
        <taxon>Oryza</taxon>
    </lineage>
</organism>
<name>A0A0E0JIA2_ORYPU</name>
<proteinExistence type="predicted"/>
<dbReference type="AlphaFoldDB" id="A0A0E0JIA2"/>
<evidence type="ECO:0000313" key="2">
    <source>
        <dbReference type="Proteomes" id="UP000026962"/>
    </source>
</evidence>